<evidence type="ECO:0000256" key="1">
    <source>
        <dbReference type="ARBA" id="ARBA00010854"/>
    </source>
</evidence>
<accession>A0A419F4U2</accession>
<protein>
    <submittedName>
        <fullName evidence="6">Cobalamin-binding protein</fullName>
    </submittedName>
</protein>
<sequence length="212" mass="22318">MADLRQLSEALQKGDMETVKKLTSDALNEGLSPARILSDGLIAGMDIVGEKFKKNEMYIPEVLIAARAMHAGLSILQPKLVETGAKPVGKIAIGTVKGDLHDIGKNLVGMMLRGAGFEVLDLGIDVSTEKFVEAAKQEGVQIVGMSALLSTTMPHLKMVIEALHQAGLTSKVKIMVGGAPITQRYADEIGADGYAPDAASGVDKARQLLGIA</sequence>
<name>A0A419F4U2_9BACT</name>
<dbReference type="GO" id="GO:0008705">
    <property type="term" value="F:methionine synthase activity"/>
    <property type="evidence" value="ECO:0007669"/>
    <property type="project" value="TreeGrafter"/>
</dbReference>
<dbReference type="Pfam" id="PF02607">
    <property type="entry name" value="B12-binding_2"/>
    <property type="match status" value="1"/>
</dbReference>
<dbReference type="CDD" id="cd02070">
    <property type="entry name" value="corrinoid_protein_B12-BD"/>
    <property type="match status" value="1"/>
</dbReference>
<gene>
    <name evidence="6" type="ORF">C4532_04150</name>
</gene>
<dbReference type="EMBL" id="QZKI01000026">
    <property type="protein sequence ID" value="RJP73510.1"/>
    <property type="molecule type" value="Genomic_DNA"/>
</dbReference>
<evidence type="ECO:0000259" key="4">
    <source>
        <dbReference type="PROSITE" id="PS51332"/>
    </source>
</evidence>
<dbReference type="Proteomes" id="UP000285961">
    <property type="component" value="Unassembled WGS sequence"/>
</dbReference>
<evidence type="ECO:0000313" key="6">
    <source>
        <dbReference type="EMBL" id="RJP73510.1"/>
    </source>
</evidence>
<feature type="domain" description="B12-binding" evidence="4">
    <location>
        <begin position="88"/>
        <end position="212"/>
    </location>
</feature>
<evidence type="ECO:0000313" key="7">
    <source>
        <dbReference type="Proteomes" id="UP000285961"/>
    </source>
</evidence>
<comment type="similarity">
    <text evidence="1">Belongs to the methylamine corrinoid protein family.</text>
</comment>
<dbReference type="SMART" id="SM01018">
    <property type="entry name" value="B12-binding_2"/>
    <property type="match status" value="1"/>
</dbReference>
<dbReference type="InterPro" id="IPR036724">
    <property type="entry name" value="Cobalamin-bd_sf"/>
</dbReference>
<dbReference type="Pfam" id="PF02310">
    <property type="entry name" value="B12-binding"/>
    <property type="match status" value="1"/>
</dbReference>
<dbReference type="Gene3D" id="3.40.50.280">
    <property type="entry name" value="Cobalamin-binding domain"/>
    <property type="match status" value="1"/>
</dbReference>
<dbReference type="GO" id="GO:0046872">
    <property type="term" value="F:metal ion binding"/>
    <property type="evidence" value="ECO:0007669"/>
    <property type="project" value="UniProtKB-KW"/>
</dbReference>
<dbReference type="SUPFAM" id="SSF47644">
    <property type="entry name" value="Methionine synthase domain"/>
    <property type="match status" value="1"/>
</dbReference>
<organism evidence="6 7">
    <name type="scientific">Candidatus Abyssobacteria bacterium SURF_17</name>
    <dbReference type="NCBI Taxonomy" id="2093361"/>
    <lineage>
        <taxon>Bacteria</taxon>
        <taxon>Pseudomonadati</taxon>
        <taxon>Candidatus Hydrogenedentota</taxon>
        <taxon>Candidatus Abyssobacteria</taxon>
    </lineage>
</organism>
<feature type="domain" description="B12-binding N-terminal" evidence="5">
    <location>
        <begin position="1"/>
        <end position="88"/>
    </location>
</feature>
<dbReference type="Gene3D" id="1.10.1240.10">
    <property type="entry name" value="Methionine synthase domain"/>
    <property type="match status" value="1"/>
</dbReference>
<dbReference type="InterPro" id="IPR050554">
    <property type="entry name" value="Met_Synthase/Corrinoid"/>
</dbReference>
<evidence type="ECO:0000256" key="2">
    <source>
        <dbReference type="ARBA" id="ARBA00022723"/>
    </source>
</evidence>
<dbReference type="PANTHER" id="PTHR45833">
    <property type="entry name" value="METHIONINE SYNTHASE"/>
    <property type="match status" value="1"/>
</dbReference>
<dbReference type="GO" id="GO:0046653">
    <property type="term" value="P:tetrahydrofolate metabolic process"/>
    <property type="evidence" value="ECO:0007669"/>
    <property type="project" value="TreeGrafter"/>
</dbReference>
<dbReference type="AlphaFoldDB" id="A0A419F4U2"/>
<dbReference type="GO" id="GO:0005829">
    <property type="term" value="C:cytosol"/>
    <property type="evidence" value="ECO:0007669"/>
    <property type="project" value="TreeGrafter"/>
</dbReference>
<keyword evidence="3" id="KW-0170">Cobalt</keyword>
<dbReference type="GO" id="GO:0031419">
    <property type="term" value="F:cobalamin binding"/>
    <property type="evidence" value="ECO:0007669"/>
    <property type="project" value="InterPro"/>
</dbReference>
<dbReference type="SUPFAM" id="SSF52242">
    <property type="entry name" value="Cobalamin (vitamin B12)-binding domain"/>
    <property type="match status" value="1"/>
</dbReference>
<keyword evidence="2" id="KW-0479">Metal-binding</keyword>
<evidence type="ECO:0000259" key="5">
    <source>
        <dbReference type="PROSITE" id="PS51337"/>
    </source>
</evidence>
<evidence type="ECO:0000256" key="3">
    <source>
        <dbReference type="ARBA" id="ARBA00023285"/>
    </source>
</evidence>
<dbReference type="InterPro" id="IPR006158">
    <property type="entry name" value="Cobalamin-bd"/>
</dbReference>
<dbReference type="FunFam" id="3.40.50.280:FF:000003">
    <property type="entry name" value="Dimethylamine methyltransferase corrinoid protein"/>
    <property type="match status" value="1"/>
</dbReference>
<dbReference type="PANTHER" id="PTHR45833:SF1">
    <property type="entry name" value="METHIONINE SYNTHASE"/>
    <property type="match status" value="1"/>
</dbReference>
<comment type="caution">
    <text evidence="6">The sequence shown here is derived from an EMBL/GenBank/DDBJ whole genome shotgun (WGS) entry which is preliminary data.</text>
</comment>
<dbReference type="PROSITE" id="PS51332">
    <property type="entry name" value="B12_BINDING"/>
    <property type="match status" value="1"/>
</dbReference>
<reference evidence="6 7" key="1">
    <citation type="journal article" date="2017" name="ISME J.">
        <title>Energy and carbon metabolisms in a deep terrestrial subsurface fluid microbial community.</title>
        <authorList>
            <person name="Momper L."/>
            <person name="Jungbluth S.P."/>
            <person name="Lee M.D."/>
            <person name="Amend J.P."/>
        </authorList>
    </citation>
    <scope>NUCLEOTIDE SEQUENCE [LARGE SCALE GENOMIC DNA]</scope>
    <source>
        <strain evidence="6">SURF_17</strain>
    </source>
</reference>
<dbReference type="PROSITE" id="PS51337">
    <property type="entry name" value="B12_BINDING_NTER"/>
    <property type="match status" value="1"/>
</dbReference>
<dbReference type="InterPro" id="IPR003759">
    <property type="entry name" value="Cbl-bd_cap"/>
</dbReference>
<proteinExistence type="inferred from homology"/>
<dbReference type="InterPro" id="IPR036594">
    <property type="entry name" value="Meth_synthase_dom"/>
</dbReference>
<dbReference type="GO" id="GO:0050667">
    <property type="term" value="P:homocysteine metabolic process"/>
    <property type="evidence" value="ECO:0007669"/>
    <property type="project" value="TreeGrafter"/>
</dbReference>